<accession>A0A820KVL1</accession>
<dbReference type="EMBL" id="CAJOBP010002334">
    <property type="protein sequence ID" value="CAF4349089.1"/>
    <property type="molecule type" value="Genomic_DNA"/>
</dbReference>
<dbReference type="Proteomes" id="UP000663825">
    <property type="component" value="Unassembled WGS sequence"/>
</dbReference>
<dbReference type="AlphaFoldDB" id="A0A820KVL1"/>
<keyword evidence="6" id="KW-1185">Reference proteome</keyword>
<dbReference type="Proteomes" id="UP000663873">
    <property type="component" value="Unassembled WGS sequence"/>
</dbReference>
<dbReference type="PANTHER" id="PTHR46844:SF1">
    <property type="entry name" value="SLR5058 PROTEIN"/>
    <property type="match status" value="1"/>
</dbReference>
<feature type="compositionally biased region" description="Polar residues" evidence="1">
    <location>
        <begin position="218"/>
        <end position="230"/>
    </location>
</feature>
<organism evidence="4 6">
    <name type="scientific">Rotaria socialis</name>
    <dbReference type="NCBI Taxonomy" id="392032"/>
    <lineage>
        <taxon>Eukaryota</taxon>
        <taxon>Metazoa</taxon>
        <taxon>Spiralia</taxon>
        <taxon>Gnathifera</taxon>
        <taxon>Rotifera</taxon>
        <taxon>Eurotatoria</taxon>
        <taxon>Bdelloidea</taxon>
        <taxon>Philodinida</taxon>
        <taxon>Philodinidae</taxon>
        <taxon>Rotaria</taxon>
    </lineage>
</organism>
<dbReference type="OrthoDB" id="120976at2759"/>
<sequence>MIDPISVAKHLVTVVEKLWELKEEKEKLDMKTSFTDENLKRKISTLQSFERGLTSGDFENINQADQKMWTEKSKDVDTCAENTLKWIKNRNKSFQKWICSKSQNEDLDDFMKKLESALDDFENFLNNTLKLQEHKTNQENNQYHRKTESHLYKLVEHFTGQGKRQSDDLNQLCSAIKNEYLKNNRIRRLINPKNSVSIEDSYINLAIVKNKGQEKEQGQNAEQNPESNTGKDLKKRGARQVKEQILGTYEQIYGTKTLIDVEKIFEECNGGVKKALILGRAGIGKSIFCQHVTYRWAKQEIWKEFTMVVLIRLRLLTENLLFQSNDSFVDLLAKIYPAAKSLNQLQKEKFQELCDKGQVLWILDGYDEFVDHIPQGFQRLFKSLTENQPHLLTSRPLSVSTSYKITLEMIGFMDENIEKFVETFFDTNIDKSGNNDSKVDEILSSIRGNPTIWGIAHIPVSLELICSLFQNETTSDADLSTITNLYDEMITWLCQRYLNKRNQVEDQSPNESEVLSKCESQLRIMRWLGYTAMEENKIIITPELIKKYNDKIQSNARDMNKVVEFGIIHIFGDPSGVQAVKDETQYQFVHLSFQEFFAA</sequence>
<dbReference type="InterPro" id="IPR007111">
    <property type="entry name" value="NACHT_NTPase"/>
</dbReference>
<proteinExistence type="predicted"/>
<evidence type="ECO:0000259" key="2">
    <source>
        <dbReference type="PROSITE" id="PS50837"/>
    </source>
</evidence>
<dbReference type="Pfam" id="PF05729">
    <property type="entry name" value="NACHT"/>
    <property type="match status" value="1"/>
</dbReference>
<evidence type="ECO:0000313" key="5">
    <source>
        <dbReference type="EMBL" id="CAF4445013.1"/>
    </source>
</evidence>
<gene>
    <name evidence="5" type="ORF">HFQ381_LOCUS23426</name>
    <name evidence="3" type="ORF">TIS948_LOCUS2719</name>
    <name evidence="4" type="ORF">UJA718_LOCUS15669</name>
</gene>
<evidence type="ECO:0000256" key="1">
    <source>
        <dbReference type="SAM" id="MobiDB-lite"/>
    </source>
</evidence>
<dbReference type="EMBL" id="CAJOBO010002330">
    <property type="protein sequence ID" value="CAF4445013.1"/>
    <property type="molecule type" value="Genomic_DNA"/>
</dbReference>
<evidence type="ECO:0000313" key="3">
    <source>
        <dbReference type="EMBL" id="CAF3026203.1"/>
    </source>
</evidence>
<dbReference type="EMBL" id="CAJNXB010000120">
    <property type="protein sequence ID" value="CAF3026203.1"/>
    <property type="molecule type" value="Genomic_DNA"/>
</dbReference>
<feature type="domain" description="NACHT" evidence="2">
    <location>
        <begin position="273"/>
        <end position="396"/>
    </location>
</feature>
<evidence type="ECO:0000313" key="6">
    <source>
        <dbReference type="Proteomes" id="UP000663873"/>
    </source>
</evidence>
<dbReference type="PROSITE" id="PS50837">
    <property type="entry name" value="NACHT"/>
    <property type="match status" value="1"/>
</dbReference>
<dbReference type="Gene3D" id="3.40.50.300">
    <property type="entry name" value="P-loop containing nucleotide triphosphate hydrolases"/>
    <property type="match status" value="1"/>
</dbReference>
<dbReference type="InterPro" id="IPR027417">
    <property type="entry name" value="P-loop_NTPase"/>
</dbReference>
<dbReference type="SUPFAM" id="SSF52540">
    <property type="entry name" value="P-loop containing nucleoside triphosphate hydrolases"/>
    <property type="match status" value="1"/>
</dbReference>
<dbReference type="PANTHER" id="PTHR46844">
    <property type="entry name" value="SLR5058 PROTEIN"/>
    <property type="match status" value="1"/>
</dbReference>
<reference evidence="4" key="1">
    <citation type="submission" date="2021-02" db="EMBL/GenBank/DDBJ databases">
        <authorList>
            <person name="Nowell W R."/>
        </authorList>
    </citation>
    <scope>NUCLEOTIDE SEQUENCE</scope>
</reference>
<comment type="caution">
    <text evidence="4">The sequence shown here is derived from an EMBL/GenBank/DDBJ whole genome shotgun (WGS) entry which is preliminary data.</text>
</comment>
<name>A0A820KVL1_9BILA</name>
<evidence type="ECO:0000313" key="4">
    <source>
        <dbReference type="EMBL" id="CAF4349089.1"/>
    </source>
</evidence>
<protein>
    <recommendedName>
        <fullName evidence="2">NACHT domain-containing protein</fullName>
    </recommendedName>
</protein>
<feature type="region of interest" description="Disordered" evidence="1">
    <location>
        <begin position="213"/>
        <end position="238"/>
    </location>
</feature>
<dbReference type="Proteomes" id="UP000663851">
    <property type="component" value="Unassembled WGS sequence"/>
</dbReference>